<dbReference type="EMBL" id="BKCJ010003515">
    <property type="protein sequence ID" value="GEU55552.1"/>
    <property type="molecule type" value="Genomic_DNA"/>
</dbReference>
<evidence type="ECO:0000313" key="2">
    <source>
        <dbReference type="EMBL" id="GEU55552.1"/>
    </source>
</evidence>
<sequence length="320" mass="36021">MSIYDFLCMPFLDKVTVQDEPHGLDTSIFWAELLIAPHHLLQQALLSLVLPHRKLPLPDPIAARDKVEQADSGTLDDDDQHNGSEFVMEGIESLNGVSQDASPHAQEAAPTPDAQPLDVDVDAGADEIASDGSGSESTPYTKEVCEEIHGVNLGRRKKELYKDPKVSRLMAQLGVLKSRCQTAEHKLSSWDKKHRKYWNEKDALVIEKEKIEEELVETKSQLKHRESGEFNWAFEGVLNKKISVGVERGLRMDRTDKEFKELSQRVVGFVPDAKEKFDRVVAAFLDTTFPFLDKTFGHTSTLKHLKKKKKPIEKRGPSAV</sequence>
<dbReference type="AlphaFoldDB" id="A0A6L2L493"/>
<accession>A0A6L2L493</accession>
<protein>
    <submittedName>
        <fullName evidence="2">Uncharacterized protein</fullName>
    </submittedName>
</protein>
<feature type="region of interest" description="Disordered" evidence="1">
    <location>
        <begin position="96"/>
        <end position="119"/>
    </location>
</feature>
<comment type="caution">
    <text evidence="2">The sequence shown here is derived from an EMBL/GenBank/DDBJ whole genome shotgun (WGS) entry which is preliminary data.</text>
</comment>
<organism evidence="2">
    <name type="scientific">Tanacetum cinerariifolium</name>
    <name type="common">Dalmatian daisy</name>
    <name type="synonym">Chrysanthemum cinerariifolium</name>
    <dbReference type="NCBI Taxonomy" id="118510"/>
    <lineage>
        <taxon>Eukaryota</taxon>
        <taxon>Viridiplantae</taxon>
        <taxon>Streptophyta</taxon>
        <taxon>Embryophyta</taxon>
        <taxon>Tracheophyta</taxon>
        <taxon>Spermatophyta</taxon>
        <taxon>Magnoliopsida</taxon>
        <taxon>eudicotyledons</taxon>
        <taxon>Gunneridae</taxon>
        <taxon>Pentapetalae</taxon>
        <taxon>asterids</taxon>
        <taxon>campanulids</taxon>
        <taxon>Asterales</taxon>
        <taxon>Asteraceae</taxon>
        <taxon>Asteroideae</taxon>
        <taxon>Anthemideae</taxon>
        <taxon>Anthemidinae</taxon>
        <taxon>Tanacetum</taxon>
    </lineage>
</organism>
<reference evidence="2" key="1">
    <citation type="journal article" date="2019" name="Sci. Rep.">
        <title>Draft genome of Tanacetum cinerariifolium, the natural source of mosquito coil.</title>
        <authorList>
            <person name="Yamashiro T."/>
            <person name="Shiraishi A."/>
            <person name="Satake H."/>
            <person name="Nakayama K."/>
        </authorList>
    </citation>
    <scope>NUCLEOTIDE SEQUENCE</scope>
</reference>
<proteinExistence type="predicted"/>
<gene>
    <name evidence="2" type="ORF">Tci_027530</name>
</gene>
<evidence type="ECO:0000256" key="1">
    <source>
        <dbReference type="SAM" id="MobiDB-lite"/>
    </source>
</evidence>
<name>A0A6L2L493_TANCI</name>